<dbReference type="EMBL" id="JAVREN010000087">
    <property type="protein sequence ID" value="MDT0310619.1"/>
    <property type="molecule type" value="Genomic_DNA"/>
</dbReference>
<evidence type="ECO:0000256" key="2">
    <source>
        <dbReference type="SAM" id="MobiDB-lite"/>
    </source>
</evidence>
<evidence type="ECO:0000256" key="3">
    <source>
        <dbReference type="SAM" id="Phobius"/>
    </source>
</evidence>
<comment type="caution">
    <text evidence="4">The sequence shown here is derived from an EMBL/GenBank/DDBJ whole genome shotgun (WGS) entry which is preliminary data.</text>
</comment>
<dbReference type="InterPro" id="IPR007060">
    <property type="entry name" value="FtsL/DivIC"/>
</dbReference>
<feature type="region of interest" description="Disordered" evidence="2">
    <location>
        <begin position="121"/>
        <end position="144"/>
    </location>
</feature>
<reference evidence="5" key="1">
    <citation type="submission" date="2023-07" db="EMBL/GenBank/DDBJ databases">
        <title>30 novel species of actinomycetes from the DSMZ collection.</title>
        <authorList>
            <person name="Nouioui I."/>
        </authorList>
    </citation>
    <scope>NUCLEOTIDE SEQUENCE [LARGE SCALE GENOMIC DNA]</scope>
    <source>
        <strain evidence="5">DSM 44917</strain>
    </source>
</reference>
<accession>A0ABU2LGA9</accession>
<dbReference type="Proteomes" id="UP001183388">
    <property type="component" value="Unassembled WGS sequence"/>
</dbReference>
<evidence type="ECO:0000313" key="5">
    <source>
        <dbReference type="Proteomes" id="UP001183388"/>
    </source>
</evidence>
<evidence type="ECO:0000313" key="4">
    <source>
        <dbReference type="EMBL" id="MDT0310619.1"/>
    </source>
</evidence>
<dbReference type="RefSeq" id="WP_311633585.1">
    <property type="nucleotide sequence ID" value="NZ_JAVREN010000087.1"/>
</dbReference>
<proteinExistence type="predicted"/>
<keyword evidence="1" id="KW-0175">Coiled coil</keyword>
<feature type="coiled-coil region" evidence="1">
    <location>
        <begin position="62"/>
        <end position="92"/>
    </location>
</feature>
<evidence type="ECO:0000256" key="1">
    <source>
        <dbReference type="SAM" id="Coils"/>
    </source>
</evidence>
<keyword evidence="3" id="KW-0812">Transmembrane</keyword>
<gene>
    <name evidence="4" type="ORF">RM780_27270</name>
</gene>
<protein>
    <submittedName>
        <fullName evidence="4">Septum formation initiator family protein</fullName>
    </submittedName>
</protein>
<dbReference type="Pfam" id="PF04977">
    <property type="entry name" value="DivIC"/>
    <property type="match status" value="1"/>
</dbReference>
<keyword evidence="3" id="KW-1133">Transmembrane helix</keyword>
<name>A0ABU2LGA9_9ACTN</name>
<keyword evidence="3" id="KW-0472">Membrane</keyword>
<feature type="transmembrane region" description="Helical" evidence="3">
    <location>
        <begin position="40"/>
        <end position="62"/>
    </location>
</feature>
<sequence>MARDRFSTATRLRLLGEQAAARVYQAENRRLRRPPRRTRLTGRAAVLALVLCSLVVALAYPLRQYIQQRAEIAELREQAEEDREQVERLRDAKARWQDPAYVEQEARERLNFVRPGETGYLLPGGGADAGADEAERSRTRGAPAERPWYDTLWEGLDRADGTTARPG</sequence>
<keyword evidence="5" id="KW-1185">Reference proteome</keyword>
<organism evidence="4 5">
    <name type="scientific">Streptomyces boetiae</name>
    <dbReference type="NCBI Taxonomy" id="3075541"/>
    <lineage>
        <taxon>Bacteria</taxon>
        <taxon>Bacillati</taxon>
        <taxon>Actinomycetota</taxon>
        <taxon>Actinomycetes</taxon>
        <taxon>Kitasatosporales</taxon>
        <taxon>Streptomycetaceae</taxon>
        <taxon>Streptomyces</taxon>
    </lineage>
</organism>